<dbReference type="NCBIfam" id="TIGR00431">
    <property type="entry name" value="TruB"/>
    <property type="match status" value="1"/>
</dbReference>
<keyword evidence="4 5" id="KW-0413">Isomerase</keyword>
<comment type="similarity">
    <text evidence="2 5">Belongs to the pseudouridine synthase TruB family. Type 1 subfamily.</text>
</comment>
<organism evidence="7 8">
    <name type="scientific">Desulfomicrobium orale DSM 12838</name>
    <dbReference type="NCBI Taxonomy" id="888061"/>
    <lineage>
        <taxon>Bacteria</taxon>
        <taxon>Pseudomonadati</taxon>
        <taxon>Thermodesulfobacteriota</taxon>
        <taxon>Desulfovibrionia</taxon>
        <taxon>Desulfovibrionales</taxon>
        <taxon>Desulfomicrobiaceae</taxon>
        <taxon>Desulfomicrobium</taxon>
    </lineage>
</organism>
<evidence type="ECO:0000256" key="2">
    <source>
        <dbReference type="ARBA" id="ARBA00005642"/>
    </source>
</evidence>
<dbReference type="EMBL" id="CP014230">
    <property type="protein sequence ID" value="AMD93098.1"/>
    <property type="molecule type" value="Genomic_DNA"/>
</dbReference>
<dbReference type="PANTHER" id="PTHR13767:SF2">
    <property type="entry name" value="PSEUDOURIDYLATE SYNTHASE TRUB1"/>
    <property type="match status" value="1"/>
</dbReference>
<dbReference type="PANTHER" id="PTHR13767">
    <property type="entry name" value="TRNA-PSEUDOURIDINE SYNTHASE"/>
    <property type="match status" value="1"/>
</dbReference>
<keyword evidence="8" id="KW-1185">Reference proteome</keyword>
<feature type="domain" description="Pseudouridine synthase II N-terminal" evidence="6">
    <location>
        <begin position="31"/>
        <end position="179"/>
    </location>
</feature>
<gene>
    <name evidence="5" type="primary">truB</name>
    <name evidence="7" type="ORF">AXF15_08320</name>
</gene>
<evidence type="ECO:0000259" key="6">
    <source>
        <dbReference type="Pfam" id="PF01509"/>
    </source>
</evidence>
<dbReference type="GO" id="GO:0160148">
    <property type="term" value="F:tRNA pseudouridine(55) synthase activity"/>
    <property type="evidence" value="ECO:0007669"/>
    <property type="project" value="UniProtKB-EC"/>
</dbReference>
<dbReference type="SUPFAM" id="SSF55120">
    <property type="entry name" value="Pseudouridine synthase"/>
    <property type="match status" value="1"/>
</dbReference>
<evidence type="ECO:0000313" key="8">
    <source>
        <dbReference type="Proteomes" id="UP000063964"/>
    </source>
</evidence>
<dbReference type="RefSeq" id="WP_066605913.1">
    <property type="nucleotide sequence ID" value="NZ_CP014230.1"/>
</dbReference>
<name>A0A0X8JQM0_9BACT</name>
<dbReference type="InterPro" id="IPR002501">
    <property type="entry name" value="PsdUridine_synth_N"/>
</dbReference>
<accession>A0A0X8JQM0</accession>
<dbReference type="Pfam" id="PF01509">
    <property type="entry name" value="TruB_N"/>
    <property type="match status" value="1"/>
</dbReference>
<evidence type="ECO:0000256" key="1">
    <source>
        <dbReference type="ARBA" id="ARBA00000385"/>
    </source>
</evidence>
<protein>
    <recommendedName>
        <fullName evidence="5">tRNA pseudouridine synthase B</fullName>
        <ecNumber evidence="5">5.4.99.25</ecNumber>
    </recommendedName>
    <alternativeName>
        <fullName evidence="5">tRNA pseudouridine(55) synthase</fullName>
        <shortName evidence="5">Psi55 synthase</shortName>
    </alternativeName>
    <alternativeName>
        <fullName evidence="5">tRNA pseudouridylate synthase</fullName>
    </alternativeName>
    <alternativeName>
        <fullName evidence="5">tRNA-uridine isomerase</fullName>
    </alternativeName>
</protein>
<dbReference type="InterPro" id="IPR020103">
    <property type="entry name" value="PsdUridine_synth_cat_dom_sf"/>
</dbReference>
<dbReference type="OrthoDB" id="9802309at2"/>
<keyword evidence="3 5" id="KW-0819">tRNA processing</keyword>
<evidence type="ECO:0000256" key="4">
    <source>
        <dbReference type="ARBA" id="ARBA00023235"/>
    </source>
</evidence>
<dbReference type="Gene3D" id="3.30.2350.10">
    <property type="entry name" value="Pseudouridine synthase"/>
    <property type="match status" value="1"/>
</dbReference>
<dbReference type="GO" id="GO:1990481">
    <property type="term" value="P:mRNA pseudouridine synthesis"/>
    <property type="evidence" value="ECO:0007669"/>
    <property type="project" value="TreeGrafter"/>
</dbReference>
<dbReference type="STRING" id="888061.AXF15_08320"/>
<sequence>MKRPGPAQLDGLLVLHKPAGPTSTDCLNSIKRALGQKKIGHAGTLDPMATGVLVVLLGQGTKLAPYLSEGRKTYRGELLLGQTTDTYDIQGQILSEAPWEHLSADDIRAAVLGWQDETRQEVPPVSAAKHQGRPLYALHRAGWEVPVKTRDMTIFGVEILSVHPPRVSFRVICSAGTYIRSLAHSLGRRLGCGAALSELEREASHPFTLDQAHGLETVLSDPERFASLVQPLAQSLPHWPRLRLTGQQAGLVRNGAWLPASLFPAHPAEADSRAMFLAPDGAPLALAEVKKRGQDLCWSILRGLWQA</sequence>
<dbReference type="KEGG" id="doa:AXF15_08320"/>
<dbReference type="AlphaFoldDB" id="A0A0X8JQM0"/>
<dbReference type="Proteomes" id="UP000063964">
    <property type="component" value="Chromosome"/>
</dbReference>
<dbReference type="GO" id="GO:0031119">
    <property type="term" value="P:tRNA pseudouridine synthesis"/>
    <property type="evidence" value="ECO:0007669"/>
    <property type="project" value="UniProtKB-UniRule"/>
</dbReference>
<dbReference type="InterPro" id="IPR014780">
    <property type="entry name" value="tRNA_psdUridine_synth_TruB"/>
</dbReference>
<feature type="active site" description="Nucleophile" evidence="5">
    <location>
        <position position="46"/>
    </location>
</feature>
<evidence type="ECO:0000256" key="5">
    <source>
        <dbReference type="HAMAP-Rule" id="MF_01080"/>
    </source>
</evidence>
<evidence type="ECO:0000256" key="3">
    <source>
        <dbReference type="ARBA" id="ARBA00022694"/>
    </source>
</evidence>
<dbReference type="CDD" id="cd02573">
    <property type="entry name" value="PseudoU_synth_EcTruB"/>
    <property type="match status" value="1"/>
</dbReference>
<dbReference type="EC" id="5.4.99.25" evidence="5"/>
<comment type="catalytic activity">
    <reaction evidence="1 5">
        <text>uridine(55) in tRNA = pseudouridine(55) in tRNA</text>
        <dbReference type="Rhea" id="RHEA:42532"/>
        <dbReference type="Rhea" id="RHEA-COMP:10101"/>
        <dbReference type="Rhea" id="RHEA-COMP:10102"/>
        <dbReference type="ChEBI" id="CHEBI:65314"/>
        <dbReference type="ChEBI" id="CHEBI:65315"/>
        <dbReference type="EC" id="5.4.99.25"/>
    </reaction>
</comment>
<comment type="function">
    <text evidence="5">Responsible for synthesis of pseudouridine from uracil-55 in the psi GC loop of transfer RNAs.</text>
</comment>
<dbReference type="GO" id="GO:0003723">
    <property type="term" value="F:RNA binding"/>
    <property type="evidence" value="ECO:0007669"/>
    <property type="project" value="InterPro"/>
</dbReference>
<evidence type="ECO:0000313" key="7">
    <source>
        <dbReference type="EMBL" id="AMD93098.1"/>
    </source>
</evidence>
<proteinExistence type="inferred from homology"/>
<reference evidence="8" key="1">
    <citation type="submission" date="2016-02" db="EMBL/GenBank/DDBJ databases">
        <authorList>
            <person name="Holder M.E."/>
            <person name="Ajami N.J."/>
            <person name="Petrosino J.F."/>
        </authorList>
    </citation>
    <scope>NUCLEOTIDE SEQUENCE [LARGE SCALE GENOMIC DNA]</scope>
    <source>
        <strain evidence="8">DSM 12838</strain>
    </source>
</reference>
<dbReference type="HAMAP" id="MF_01080">
    <property type="entry name" value="TruB_bact"/>
    <property type="match status" value="1"/>
</dbReference>